<dbReference type="Pfam" id="PF00234">
    <property type="entry name" value="Tryp_alpha_amyl"/>
    <property type="match status" value="1"/>
</dbReference>
<feature type="domain" description="Bifunctional inhibitor/plant lipid transfer protein/seed storage helical" evidence="8">
    <location>
        <begin position="32"/>
        <end position="117"/>
    </location>
</feature>
<feature type="chain" id="PRO_5023119696" description="Non-specific lipid-transfer protein" evidence="7">
    <location>
        <begin position="29"/>
        <end position="166"/>
    </location>
</feature>
<dbReference type="InterPro" id="IPR000528">
    <property type="entry name" value="Plant_nsLTP"/>
</dbReference>
<dbReference type="InterPro" id="IPR036312">
    <property type="entry name" value="Bifun_inhib/LTP/seed_sf"/>
</dbReference>
<protein>
    <recommendedName>
        <fullName evidence="6">Non-specific lipid-transfer protein</fullName>
    </recommendedName>
</protein>
<evidence type="ECO:0000256" key="3">
    <source>
        <dbReference type="ARBA" id="ARBA00022448"/>
    </source>
</evidence>
<evidence type="ECO:0000256" key="2">
    <source>
        <dbReference type="ARBA" id="ARBA00009748"/>
    </source>
</evidence>
<dbReference type="Proteomes" id="UP000323000">
    <property type="component" value="Chromosome 7"/>
</dbReference>
<evidence type="ECO:0000256" key="4">
    <source>
        <dbReference type="ARBA" id="ARBA00023121"/>
    </source>
</evidence>
<sequence length="166" mass="17076">MASSAMAFKLASCVVLMCMVMGAPIAQAAITCGKVTSSIAPCIPYLRSGTGAVPPACCSGVKTLAGAATTTPDRQAACKCLKSAASSISGLNSNAAAGLPGKCGVSIPYKISTSTNCDSAFGRKWNMNNEHGYGYGLKCRVNNLAYKQVSNAEELQPHILISFVDE</sequence>
<dbReference type="SUPFAM" id="SSF47699">
    <property type="entry name" value="Bifunctional inhibitor/lipid-transfer protein/seed storage 2S albumin"/>
    <property type="match status" value="1"/>
</dbReference>
<dbReference type="PANTHER" id="PTHR33076">
    <property type="entry name" value="NON-SPECIFIC LIPID-TRANSFER PROTEIN 2-RELATED"/>
    <property type="match status" value="1"/>
</dbReference>
<comment type="caution">
    <text evidence="9">The sequence shown here is derived from an EMBL/GenBank/DDBJ whole genome shotgun (WGS) entry which is preliminary data.</text>
</comment>
<dbReference type="SMART" id="SM00499">
    <property type="entry name" value="AAI"/>
    <property type="match status" value="1"/>
</dbReference>
<name>A0A5C7HPG7_9ROSI</name>
<evidence type="ECO:0000256" key="1">
    <source>
        <dbReference type="ARBA" id="ARBA00003211"/>
    </source>
</evidence>
<dbReference type="AlphaFoldDB" id="A0A5C7HPG7"/>
<gene>
    <name evidence="9" type="ORF">EZV62_016799</name>
</gene>
<dbReference type="EMBL" id="VAHF01000007">
    <property type="protein sequence ID" value="TXG58970.1"/>
    <property type="molecule type" value="Genomic_DNA"/>
</dbReference>
<comment type="similarity">
    <text evidence="2 6">Belongs to the plant LTP family.</text>
</comment>
<dbReference type="PRINTS" id="PR00382">
    <property type="entry name" value="LIPIDTRNSFER"/>
</dbReference>
<dbReference type="InterPro" id="IPR016140">
    <property type="entry name" value="Bifunc_inhib/LTP/seed_store"/>
</dbReference>
<keyword evidence="4 6" id="KW-0446">Lipid-binding</keyword>
<keyword evidence="3 6" id="KW-0813">Transport</keyword>
<accession>A0A5C7HPG7</accession>
<evidence type="ECO:0000259" key="8">
    <source>
        <dbReference type="SMART" id="SM00499"/>
    </source>
</evidence>
<proteinExistence type="inferred from homology"/>
<keyword evidence="7" id="KW-0732">Signal</keyword>
<evidence type="ECO:0000313" key="9">
    <source>
        <dbReference type="EMBL" id="TXG58970.1"/>
    </source>
</evidence>
<comment type="function">
    <text evidence="1 6">Plant non-specific lipid-transfer proteins transfer phospholipids as well as galactolipids across membranes. May play a role in wax or cutin deposition in the cell walls of expanding epidermal cells and certain secretory tissues.</text>
</comment>
<dbReference type="GO" id="GO:0006869">
    <property type="term" value="P:lipid transport"/>
    <property type="evidence" value="ECO:0007669"/>
    <property type="project" value="InterPro"/>
</dbReference>
<feature type="signal peptide" evidence="7">
    <location>
        <begin position="1"/>
        <end position="28"/>
    </location>
</feature>
<dbReference type="CDD" id="cd01960">
    <property type="entry name" value="nsLTP1"/>
    <property type="match status" value="1"/>
</dbReference>
<evidence type="ECO:0000313" key="10">
    <source>
        <dbReference type="Proteomes" id="UP000323000"/>
    </source>
</evidence>
<evidence type="ECO:0000256" key="6">
    <source>
        <dbReference type="RuleBase" id="RU000628"/>
    </source>
</evidence>
<dbReference type="Gene3D" id="1.10.110.10">
    <property type="entry name" value="Plant lipid-transfer and hydrophobic proteins"/>
    <property type="match status" value="1"/>
</dbReference>
<dbReference type="OrthoDB" id="1890443at2759"/>
<keyword evidence="5" id="KW-1015">Disulfide bond</keyword>
<evidence type="ECO:0000256" key="7">
    <source>
        <dbReference type="SAM" id="SignalP"/>
    </source>
</evidence>
<keyword evidence="10" id="KW-1185">Reference proteome</keyword>
<dbReference type="GO" id="GO:0008289">
    <property type="term" value="F:lipid binding"/>
    <property type="evidence" value="ECO:0007669"/>
    <property type="project" value="UniProtKB-KW"/>
</dbReference>
<evidence type="ECO:0000256" key="5">
    <source>
        <dbReference type="ARBA" id="ARBA00023157"/>
    </source>
</evidence>
<organism evidence="9 10">
    <name type="scientific">Acer yangbiense</name>
    <dbReference type="NCBI Taxonomy" id="1000413"/>
    <lineage>
        <taxon>Eukaryota</taxon>
        <taxon>Viridiplantae</taxon>
        <taxon>Streptophyta</taxon>
        <taxon>Embryophyta</taxon>
        <taxon>Tracheophyta</taxon>
        <taxon>Spermatophyta</taxon>
        <taxon>Magnoliopsida</taxon>
        <taxon>eudicotyledons</taxon>
        <taxon>Gunneridae</taxon>
        <taxon>Pentapetalae</taxon>
        <taxon>rosids</taxon>
        <taxon>malvids</taxon>
        <taxon>Sapindales</taxon>
        <taxon>Sapindaceae</taxon>
        <taxon>Hippocastanoideae</taxon>
        <taxon>Acereae</taxon>
        <taxon>Acer</taxon>
    </lineage>
</organism>
<reference evidence="10" key="1">
    <citation type="journal article" date="2019" name="Gigascience">
        <title>De novo genome assembly of the endangered Acer yangbiense, a plant species with extremely small populations endemic to Yunnan Province, China.</title>
        <authorList>
            <person name="Yang J."/>
            <person name="Wariss H.M."/>
            <person name="Tao L."/>
            <person name="Zhang R."/>
            <person name="Yun Q."/>
            <person name="Hollingsworth P."/>
            <person name="Dao Z."/>
            <person name="Luo G."/>
            <person name="Guo H."/>
            <person name="Ma Y."/>
            <person name="Sun W."/>
        </authorList>
    </citation>
    <scope>NUCLEOTIDE SEQUENCE [LARGE SCALE GENOMIC DNA]</scope>
    <source>
        <strain evidence="10">cv. Malutang</strain>
    </source>
</reference>
<dbReference type="FunFam" id="1.10.110.10:FF:000002">
    <property type="entry name" value="Non-specific lipid-transfer protein"/>
    <property type="match status" value="1"/>
</dbReference>